<feature type="region of interest" description="Disordered" evidence="1">
    <location>
        <begin position="1"/>
        <end position="57"/>
    </location>
</feature>
<protein>
    <submittedName>
        <fullName evidence="2">GL26170</fullName>
    </submittedName>
</protein>
<evidence type="ECO:0000313" key="2">
    <source>
        <dbReference type="EMBL" id="EDW37270.1"/>
    </source>
</evidence>
<gene>
    <name evidence="2" type="primary">Dper\GL26170</name>
    <name evidence="2" type="ORF">Dper_GL26170</name>
</gene>
<feature type="compositionally biased region" description="Polar residues" evidence="1">
    <location>
        <begin position="12"/>
        <end position="26"/>
    </location>
</feature>
<accession>B4GKV4</accession>
<dbReference type="HOGENOM" id="CLU_2998635_0_0_1"/>
<name>B4GKV4_DROPE</name>
<feature type="compositionally biased region" description="Polar residues" evidence="1">
    <location>
        <begin position="46"/>
        <end position="57"/>
    </location>
</feature>
<organism evidence="3">
    <name type="scientific">Drosophila persimilis</name>
    <name type="common">Fruit fly</name>
    <dbReference type="NCBI Taxonomy" id="7234"/>
    <lineage>
        <taxon>Eukaryota</taxon>
        <taxon>Metazoa</taxon>
        <taxon>Ecdysozoa</taxon>
        <taxon>Arthropoda</taxon>
        <taxon>Hexapoda</taxon>
        <taxon>Insecta</taxon>
        <taxon>Pterygota</taxon>
        <taxon>Neoptera</taxon>
        <taxon>Endopterygota</taxon>
        <taxon>Diptera</taxon>
        <taxon>Brachycera</taxon>
        <taxon>Muscomorpha</taxon>
        <taxon>Ephydroidea</taxon>
        <taxon>Drosophilidae</taxon>
        <taxon>Drosophila</taxon>
        <taxon>Sophophora</taxon>
    </lineage>
</organism>
<dbReference type="Proteomes" id="UP000008744">
    <property type="component" value="Unassembled WGS sequence"/>
</dbReference>
<proteinExistence type="predicted"/>
<evidence type="ECO:0000313" key="3">
    <source>
        <dbReference type="Proteomes" id="UP000008744"/>
    </source>
</evidence>
<keyword evidence="3" id="KW-1185">Reference proteome</keyword>
<dbReference type="AlphaFoldDB" id="B4GKV4"/>
<reference evidence="2 3" key="1">
    <citation type="journal article" date="2007" name="Nature">
        <title>Evolution of genes and genomes on the Drosophila phylogeny.</title>
        <authorList>
            <consortium name="Drosophila 12 Genomes Consortium"/>
            <person name="Clark A.G."/>
            <person name="Eisen M.B."/>
            <person name="Smith D.R."/>
            <person name="Bergman C.M."/>
            <person name="Oliver B."/>
            <person name="Markow T.A."/>
            <person name="Kaufman T.C."/>
            <person name="Kellis M."/>
            <person name="Gelbart W."/>
            <person name="Iyer V.N."/>
            <person name="Pollard D.A."/>
            <person name="Sackton T.B."/>
            <person name="Larracuente A.M."/>
            <person name="Singh N.D."/>
            <person name="Abad J.P."/>
            <person name="Abt D.N."/>
            <person name="Adryan B."/>
            <person name="Aguade M."/>
            <person name="Akashi H."/>
            <person name="Anderson W.W."/>
            <person name="Aquadro C.F."/>
            <person name="Ardell D.H."/>
            <person name="Arguello R."/>
            <person name="Artieri C.G."/>
            <person name="Barbash D.A."/>
            <person name="Barker D."/>
            <person name="Barsanti P."/>
            <person name="Batterham P."/>
            <person name="Batzoglou S."/>
            <person name="Begun D."/>
            <person name="Bhutkar A."/>
            <person name="Blanco E."/>
            <person name="Bosak S.A."/>
            <person name="Bradley R.K."/>
            <person name="Brand A.D."/>
            <person name="Brent M.R."/>
            <person name="Brooks A.N."/>
            <person name="Brown R.H."/>
            <person name="Butlin R.K."/>
            <person name="Caggese C."/>
            <person name="Calvi B.R."/>
            <person name="Bernardo de Carvalho A."/>
            <person name="Caspi A."/>
            <person name="Castrezana S."/>
            <person name="Celniker S.E."/>
            <person name="Chang J.L."/>
            <person name="Chapple C."/>
            <person name="Chatterji S."/>
            <person name="Chinwalla A."/>
            <person name="Civetta A."/>
            <person name="Clifton S.W."/>
            <person name="Comeron J.M."/>
            <person name="Costello J.C."/>
            <person name="Coyne J.A."/>
            <person name="Daub J."/>
            <person name="David R.G."/>
            <person name="Delcher A.L."/>
            <person name="Delehaunty K."/>
            <person name="Do C.B."/>
            <person name="Ebling H."/>
            <person name="Edwards K."/>
            <person name="Eickbush T."/>
            <person name="Evans J.D."/>
            <person name="Filipski A."/>
            <person name="Findeiss S."/>
            <person name="Freyhult E."/>
            <person name="Fulton L."/>
            <person name="Fulton R."/>
            <person name="Garcia A.C."/>
            <person name="Gardiner A."/>
            <person name="Garfield D.A."/>
            <person name="Garvin B.E."/>
            <person name="Gibson G."/>
            <person name="Gilbert D."/>
            <person name="Gnerre S."/>
            <person name="Godfrey J."/>
            <person name="Good R."/>
            <person name="Gotea V."/>
            <person name="Gravely B."/>
            <person name="Greenberg A.J."/>
            <person name="Griffiths-Jones S."/>
            <person name="Gross S."/>
            <person name="Guigo R."/>
            <person name="Gustafson E.A."/>
            <person name="Haerty W."/>
            <person name="Hahn M.W."/>
            <person name="Halligan D.L."/>
            <person name="Halpern A.L."/>
            <person name="Halter G.M."/>
            <person name="Han M.V."/>
            <person name="Heger A."/>
            <person name="Hillier L."/>
            <person name="Hinrichs A.S."/>
            <person name="Holmes I."/>
            <person name="Hoskins R.A."/>
            <person name="Hubisz M.J."/>
            <person name="Hultmark D."/>
            <person name="Huntley M.A."/>
            <person name="Jaffe D.B."/>
            <person name="Jagadeeshan S."/>
            <person name="Jeck W.R."/>
            <person name="Johnson J."/>
            <person name="Jones C.D."/>
            <person name="Jordan W.C."/>
            <person name="Karpen G.H."/>
            <person name="Kataoka E."/>
            <person name="Keightley P.D."/>
            <person name="Kheradpour P."/>
            <person name="Kirkness E.F."/>
            <person name="Koerich L.B."/>
            <person name="Kristiansen K."/>
            <person name="Kudrna D."/>
            <person name="Kulathinal R.J."/>
            <person name="Kumar S."/>
            <person name="Kwok R."/>
            <person name="Lander E."/>
            <person name="Langley C.H."/>
            <person name="Lapoint R."/>
            <person name="Lazzaro B.P."/>
            <person name="Lee S.J."/>
            <person name="Levesque L."/>
            <person name="Li R."/>
            <person name="Lin C.F."/>
            <person name="Lin M.F."/>
            <person name="Lindblad-Toh K."/>
            <person name="Llopart A."/>
            <person name="Long M."/>
            <person name="Low L."/>
            <person name="Lozovsky E."/>
            <person name="Lu J."/>
            <person name="Luo M."/>
            <person name="Machado C.A."/>
            <person name="Makalowski W."/>
            <person name="Marzo M."/>
            <person name="Matsuda M."/>
            <person name="Matzkin L."/>
            <person name="McAllister B."/>
            <person name="McBride C.S."/>
            <person name="McKernan B."/>
            <person name="McKernan K."/>
            <person name="Mendez-Lago M."/>
            <person name="Minx P."/>
            <person name="Mollenhauer M.U."/>
            <person name="Montooth K."/>
            <person name="Mount S.M."/>
            <person name="Mu X."/>
            <person name="Myers E."/>
            <person name="Negre B."/>
            <person name="Newfeld S."/>
            <person name="Nielsen R."/>
            <person name="Noor M.A."/>
            <person name="O'Grady P."/>
            <person name="Pachter L."/>
            <person name="Papaceit M."/>
            <person name="Parisi M.J."/>
            <person name="Parisi M."/>
            <person name="Parts L."/>
            <person name="Pedersen J.S."/>
            <person name="Pesole G."/>
            <person name="Phillippy A.M."/>
            <person name="Ponting C.P."/>
            <person name="Pop M."/>
            <person name="Porcelli D."/>
            <person name="Powell J.R."/>
            <person name="Prohaska S."/>
            <person name="Pruitt K."/>
            <person name="Puig M."/>
            <person name="Quesneville H."/>
            <person name="Ram K.R."/>
            <person name="Rand D."/>
            <person name="Rasmussen M.D."/>
            <person name="Reed L.K."/>
            <person name="Reenan R."/>
            <person name="Reily A."/>
            <person name="Remington K.A."/>
            <person name="Rieger T.T."/>
            <person name="Ritchie M.G."/>
            <person name="Robin C."/>
            <person name="Rogers Y.H."/>
            <person name="Rohde C."/>
            <person name="Rozas J."/>
            <person name="Rubenfield M.J."/>
            <person name="Ruiz A."/>
            <person name="Russo S."/>
            <person name="Salzberg S.L."/>
            <person name="Sanchez-Gracia A."/>
            <person name="Saranga D.J."/>
            <person name="Sato H."/>
            <person name="Schaeffer S.W."/>
            <person name="Schatz M.C."/>
            <person name="Schlenke T."/>
            <person name="Schwartz R."/>
            <person name="Segarra C."/>
            <person name="Singh R.S."/>
            <person name="Sirot L."/>
            <person name="Sirota M."/>
            <person name="Sisneros N.B."/>
            <person name="Smith C.D."/>
            <person name="Smith T.F."/>
            <person name="Spieth J."/>
            <person name="Stage D.E."/>
            <person name="Stark A."/>
            <person name="Stephan W."/>
            <person name="Strausberg R.L."/>
            <person name="Strempel S."/>
            <person name="Sturgill D."/>
            <person name="Sutton G."/>
            <person name="Sutton G.G."/>
            <person name="Tao W."/>
            <person name="Teichmann S."/>
            <person name="Tobari Y.N."/>
            <person name="Tomimura Y."/>
            <person name="Tsolas J.M."/>
            <person name="Valente V.L."/>
            <person name="Venter E."/>
            <person name="Venter J.C."/>
            <person name="Vicario S."/>
            <person name="Vieira F.G."/>
            <person name="Vilella A.J."/>
            <person name="Villasante A."/>
            <person name="Walenz B."/>
            <person name="Wang J."/>
            <person name="Wasserman M."/>
            <person name="Watts T."/>
            <person name="Wilson D."/>
            <person name="Wilson R.K."/>
            <person name="Wing R.A."/>
            <person name="Wolfner M.F."/>
            <person name="Wong A."/>
            <person name="Wong G.K."/>
            <person name="Wu C.I."/>
            <person name="Wu G."/>
            <person name="Yamamoto D."/>
            <person name="Yang H.P."/>
            <person name="Yang S.P."/>
            <person name="Yorke J.A."/>
            <person name="Yoshida K."/>
            <person name="Zdobnov E."/>
            <person name="Zhang P."/>
            <person name="Zhang Y."/>
            <person name="Zimin A.V."/>
            <person name="Baldwin J."/>
            <person name="Abdouelleil A."/>
            <person name="Abdulkadir J."/>
            <person name="Abebe A."/>
            <person name="Abera B."/>
            <person name="Abreu J."/>
            <person name="Acer S.C."/>
            <person name="Aftuck L."/>
            <person name="Alexander A."/>
            <person name="An P."/>
            <person name="Anderson E."/>
            <person name="Anderson S."/>
            <person name="Arachi H."/>
            <person name="Azer M."/>
            <person name="Bachantsang P."/>
            <person name="Barry A."/>
            <person name="Bayul T."/>
            <person name="Berlin A."/>
            <person name="Bessette D."/>
            <person name="Bloom T."/>
            <person name="Blye J."/>
            <person name="Boguslavskiy L."/>
            <person name="Bonnet C."/>
            <person name="Boukhgalter B."/>
            <person name="Bourzgui I."/>
            <person name="Brown A."/>
            <person name="Cahill P."/>
            <person name="Channer S."/>
            <person name="Cheshatsang Y."/>
            <person name="Chuda L."/>
            <person name="Citroen M."/>
            <person name="Collymore A."/>
            <person name="Cooke P."/>
            <person name="Costello M."/>
            <person name="D'Aco K."/>
            <person name="Daza R."/>
            <person name="De Haan G."/>
            <person name="DeGray S."/>
            <person name="DeMaso C."/>
            <person name="Dhargay N."/>
            <person name="Dooley K."/>
            <person name="Dooley E."/>
            <person name="Doricent M."/>
            <person name="Dorje P."/>
            <person name="Dorjee K."/>
            <person name="Dupes A."/>
            <person name="Elong R."/>
            <person name="Falk J."/>
            <person name="Farina A."/>
            <person name="Faro S."/>
            <person name="Ferguson D."/>
            <person name="Fisher S."/>
            <person name="Foley C.D."/>
            <person name="Franke A."/>
            <person name="Friedrich D."/>
            <person name="Gadbois L."/>
            <person name="Gearin G."/>
            <person name="Gearin C.R."/>
            <person name="Giannoukos G."/>
            <person name="Goode T."/>
            <person name="Graham J."/>
            <person name="Grandbois E."/>
            <person name="Grewal S."/>
            <person name="Gyaltsen K."/>
            <person name="Hafez N."/>
            <person name="Hagos B."/>
            <person name="Hall J."/>
            <person name="Henson C."/>
            <person name="Hollinger A."/>
            <person name="Honan T."/>
            <person name="Huard M.D."/>
            <person name="Hughes L."/>
            <person name="Hurhula B."/>
            <person name="Husby M.E."/>
            <person name="Kamat A."/>
            <person name="Kanga B."/>
            <person name="Kashin S."/>
            <person name="Khazanovich D."/>
            <person name="Kisner P."/>
            <person name="Lance K."/>
            <person name="Lara M."/>
            <person name="Lee W."/>
            <person name="Lennon N."/>
            <person name="Letendre F."/>
            <person name="LeVine R."/>
            <person name="Lipovsky A."/>
            <person name="Liu X."/>
            <person name="Liu J."/>
            <person name="Liu S."/>
            <person name="Lokyitsang T."/>
            <person name="Lokyitsang Y."/>
            <person name="Lubonja R."/>
            <person name="Lui A."/>
            <person name="MacDonald P."/>
            <person name="Magnisalis V."/>
            <person name="Maru K."/>
            <person name="Matthews C."/>
            <person name="McCusker W."/>
            <person name="McDonough S."/>
            <person name="Mehta T."/>
            <person name="Meldrim J."/>
            <person name="Meneus L."/>
            <person name="Mihai O."/>
            <person name="Mihalev A."/>
            <person name="Mihova T."/>
            <person name="Mittelman R."/>
            <person name="Mlenga V."/>
            <person name="Montmayeur A."/>
            <person name="Mulrain L."/>
            <person name="Navidi A."/>
            <person name="Naylor J."/>
            <person name="Negash T."/>
            <person name="Nguyen T."/>
            <person name="Nguyen N."/>
            <person name="Nicol R."/>
            <person name="Norbu C."/>
            <person name="Norbu N."/>
            <person name="Novod N."/>
            <person name="O'Neill B."/>
            <person name="Osman S."/>
            <person name="Markiewicz E."/>
            <person name="Oyono O.L."/>
            <person name="Patti C."/>
            <person name="Phunkhang P."/>
            <person name="Pierre F."/>
            <person name="Priest M."/>
            <person name="Raghuraman S."/>
            <person name="Rege F."/>
            <person name="Reyes R."/>
            <person name="Rise C."/>
            <person name="Rogov P."/>
            <person name="Ross K."/>
            <person name="Ryan E."/>
            <person name="Settipalli S."/>
            <person name="Shea T."/>
            <person name="Sherpa N."/>
            <person name="Shi L."/>
            <person name="Shih D."/>
            <person name="Sparrow T."/>
            <person name="Spaulding J."/>
            <person name="Stalker J."/>
            <person name="Stange-Thomann N."/>
            <person name="Stavropoulos S."/>
            <person name="Stone C."/>
            <person name="Strader C."/>
            <person name="Tesfaye S."/>
            <person name="Thomson T."/>
            <person name="Thoulutsang Y."/>
            <person name="Thoulutsang D."/>
            <person name="Topham K."/>
            <person name="Topping I."/>
            <person name="Tsamla T."/>
            <person name="Vassiliev H."/>
            <person name="Vo A."/>
            <person name="Wangchuk T."/>
            <person name="Wangdi T."/>
            <person name="Weiand M."/>
            <person name="Wilkinson J."/>
            <person name="Wilson A."/>
            <person name="Yadav S."/>
            <person name="Young G."/>
            <person name="Yu Q."/>
            <person name="Zembek L."/>
            <person name="Zhong D."/>
            <person name="Zimmer A."/>
            <person name="Zwirko Z."/>
            <person name="Jaffe D.B."/>
            <person name="Alvarez P."/>
            <person name="Brockman W."/>
            <person name="Butler J."/>
            <person name="Chin C."/>
            <person name="Gnerre S."/>
            <person name="Grabherr M."/>
            <person name="Kleber M."/>
            <person name="Mauceli E."/>
            <person name="MacCallum I."/>
        </authorList>
    </citation>
    <scope>NUCLEOTIDE SEQUENCE [LARGE SCALE GENOMIC DNA]</scope>
    <source>
        <strain evidence="3">MSH-3 / Tucson 14011-0111.49</strain>
    </source>
</reference>
<evidence type="ECO:0000256" key="1">
    <source>
        <dbReference type="SAM" id="MobiDB-lite"/>
    </source>
</evidence>
<dbReference type="EMBL" id="CH479184">
    <property type="protein sequence ID" value="EDW37270.1"/>
    <property type="molecule type" value="Genomic_DNA"/>
</dbReference>
<sequence>MISSEGPAAPEATTSGYHSGGTYPSTQPYPGYYYQMPPPPPLPAETESTAAFTSSRY</sequence>